<dbReference type="AlphaFoldDB" id="A0A820LJN8"/>
<organism evidence="1 2">
    <name type="scientific">Rotaria sordida</name>
    <dbReference type="NCBI Taxonomy" id="392033"/>
    <lineage>
        <taxon>Eukaryota</taxon>
        <taxon>Metazoa</taxon>
        <taxon>Spiralia</taxon>
        <taxon>Gnathifera</taxon>
        <taxon>Rotifera</taxon>
        <taxon>Eurotatoria</taxon>
        <taxon>Bdelloidea</taxon>
        <taxon>Philodinida</taxon>
        <taxon>Philodinidae</taxon>
        <taxon>Rotaria</taxon>
    </lineage>
</organism>
<name>A0A820LJN8_9BILA</name>
<sequence length="26" mass="2954">MSTLVLFEDTFGRHMSIREGAVTSLR</sequence>
<gene>
    <name evidence="1" type="ORF">OTI717_LOCUS43774</name>
</gene>
<evidence type="ECO:0000313" key="1">
    <source>
        <dbReference type="EMBL" id="CAF4358389.1"/>
    </source>
</evidence>
<dbReference type="Proteomes" id="UP000663823">
    <property type="component" value="Unassembled WGS sequence"/>
</dbReference>
<reference evidence="1" key="1">
    <citation type="submission" date="2021-02" db="EMBL/GenBank/DDBJ databases">
        <authorList>
            <person name="Nowell W R."/>
        </authorList>
    </citation>
    <scope>NUCLEOTIDE SEQUENCE</scope>
</reference>
<protein>
    <submittedName>
        <fullName evidence="1">Uncharacterized protein</fullName>
    </submittedName>
</protein>
<proteinExistence type="predicted"/>
<dbReference type="EMBL" id="CAJOAX010066172">
    <property type="protein sequence ID" value="CAF4358389.1"/>
    <property type="molecule type" value="Genomic_DNA"/>
</dbReference>
<evidence type="ECO:0000313" key="2">
    <source>
        <dbReference type="Proteomes" id="UP000663823"/>
    </source>
</evidence>
<comment type="caution">
    <text evidence="1">The sequence shown here is derived from an EMBL/GenBank/DDBJ whole genome shotgun (WGS) entry which is preliminary data.</text>
</comment>
<accession>A0A820LJN8</accession>
<feature type="non-terminal residue" evidence="1">
    <location>
        <position position="26"/>
    </location>
</feature>